<dbReference type="NCBIfam" id="TIGR00057">
    <property type="entry name" value="L-threonylcarbamoyladenylate synthase"/>
    <property type="match status" value="1"/>
</dbReference>
<protein>
    <recommendedName>
        <fullName evidence="6">Threonylcarbamoyl-AMP synthase</fullName>
        <ecNumber evidence="5">2.7.7.87</ecNumber>
    </recommendedName>
</protein>
<comment type="subunit">
    <text evidence="15">Interacts with RSC1A1.</text>
</comment>
<dbReference type="RefSeq" id="XP_002426431.1">
    <property type="nucleotide sequence ID" value="XM_002426386.1"/>
</dbReference>
<dbReference type="InterPro" id="IPR006070">
    <property type="entry name" value="Sua5-like_dom"/>
</dbReference>
<keyword evidence="19" id="KW-1185">Reference proteome</keyword>
<dbReference type="Pfam" id="PF01300">
    <property type="entry name" value="Sua5_yciO_yrdC"/>
    <property type="match status" value="1"/>
</dbReference>
<dbReference type="OrthoDB" id="3648309at2759"/>
<dbReference type="EnsemblMetazoa" id="PHUM253540-RA">
    <property type="protein sequence ID" value="PHUM253540-PA"/>
    <property type="gene ID" value="PHUM253540"/>
</dbReference>
<dbReference type="STRING" id="121224.E0VJY7"/>
<gene>
    <name evidence="18" type="primary">8235087</name>
    <name evidence="17" type="ORF">Phum_PHUM253540</name>
</gene>
<evidence type="ECO:0000313" key="17">
    <source>
        <dbReference type="EMBL" id="EEB13693.1"/>
    </source>
</evidence>
<evidence type="ECO:0000256" key="10">
    <source>
        <dbReference type="ARBA" id="ARBA00022946"/>
    </source>
</evidence>
<proteinExistence type="inferred from homology"/>
<evidence type="ECO:0000256" key="15">
    <source>
        <dbReference type="ARBA" id="ARBA00063146"/>
    </source>
</evidence>
<dbReference type="HOGENOM" id="CLU_031397_5_1_1"/>
<dbReference type="OMA" id="YALGCQI"/>
<dbReference type="CTD" id="8235087"/>
<evidence type="ECO:0000256" key="11">
    <source>
        <dbReference type="ARBA" id="ARBA00023128"/>
    </source>
</evidence>
<evidence type="ECO:0000256" key="6">
    <source>
        <dbReference type="ARBA" id="ARBA00015492"/>
    </source>
</evidence>
<comment type="subcellular location">
    <subcellularLocation>
        <location evidence="2">Cell membrane</location>
        <topology evidence="2">Peripheral membrane protein</topology>
    </subcellularLocation>
    <subcellularLocation>
        <location evidence="3">Cytoplasm</location>
    </subcellularLocation>
    <subcellularLocation>
        <location evidence="1">Mitochondrion</location>
    </subcellularLocation>
</comment>
<sequence>MFFSRKYQHTSNVNNPSIISILEVSAASTAANLLFEGKVIAIPTDTIYGIAASTQNNYGLKKLYEIKKRDLNKPLSICVSDTSEIKLWGETSHLNERLLEDLLPGPVTIVLKRKGLLNSFVNPNTDLIGIRIPNTNFVQALSRLCTVPIALTSANISFEQSPIEINDFIHLWPKLDAIFDGGVISNSPLQRAGSTVVDLSEPGHYNIIREGNRNILNFLLLTDAKLYCVRVVRPPNYRTEEKNW</sequence>
<evidence type="ECO:0000256" key="4">
    <source>
        <dbReference type="ARBA" id="ARBA00007663"/>
    </source>
</evidence>
<reference evidence="18" key="3">
    <citation type="submission" date="2020-05" db="UniProtKB">
        <authorList>
            <consortium name="EnsemblMetazoa"/>
        </authorList>
    </citation>
    <scope>IDENTIFICATION</scope>
    <source>
        <strain evidence="18">USDA</strain>
    </source>
</reference>
<evidence type="ECO:0000259" key="16">
    <source>
        <dbReference type="PROSITE" id="PS51163"/>
    </source>
</evidence>
<reference evidence="17" key="1">
    <citation type="submission" date="2007-04" db="EMBL/GenBank/DDBJ databases">
        <title>Annotation of Pediculus humanus corporis strain USDA.</title>
        <authorList>
            <person name="Kirkness E."/>
            <person name="Hannick L."/>
            <person name="Hass B."/>
            <person name="Bruggner R."/>
            <person name="Lawson D."/>
            <person name="Bidwell S."/>
            <person name="Joardar V."/>
            <person name="Caler E."/>
            <person name="Walenz B."/>
            <person name="Inman J."/>
            <person name="Schobel S."/>
            <person name="Galinsky K."/>
            <person name="Amedeo P."/>
            <person name="Strausberg R."/>
        </authorList>
    </citation>
    <scope>NUCLEOTIDE SEQUENCE</scope>
    <source>
        <strain evidence="17">USDA</strain>
    </source>
</reference>
<dbReference type="PANTHER" id="PTHR17490:SF10">
    <property type="entry name" value="THREONYLCARBAMOYL-AMP SYNTHASE"/>
    <property type="match status" value="1"/>
</dbReference>
<keyword evidence="8" id="KW-0963">Cytoplasm</keyword>
<evidence type="ECO:0000256" key="14">
    <source>
        <dbReference type="ARBA" id="ARBA00058524"/>
    </source>
</evidence>
<evidence type="ECO:0000256" key="5">
    <source>
        <dbReference type="ARBA" id="ARBA00012584"/>
    </source>
</evidence>
<keyword evidence="10" id="KW-0809">Transit peptide</keyword>
<dbReference type="InParanoid" id="E0VJY7"/>
<dbReference type="Proteomes" id="UP000009046">
    <property type="component" value="Unassembled WGS sequence"/>
</dbReference>
<dbReference type="GO" id="GO:0005886">
    <property type="term" value="C:plasma membrane"/>
    <property type="evidence" value="ECO:0007669"/>
    <property type="project" value="UniProtKB-SubCell"/>
</dbReference>
<evidence type="ECO:0000256" key="3">
    <source>
        <dbReference type="ARBA" id="ARBA00004496"/>
    </source>
</evidence>
<evidence type="ECO:0000256" key="9">
    <source>
        <dbReference type="ARBA" id="ARBA00022679"/>
    </source>
</evidence>
<dbReference type="eggNOG" id="KOG3051">
    <property type="taxonomic scope" value="Eukaryota"/>
</dbReference>
<dbReference type="GeneID" id="8235087"/>
<dbReference type="EMBL" id="AAZO01002940">
    <property type="status" value="NOT_ANNOTATED_CDS"/>
    <property type="molecule type" value="Genomic_DNA"/>
</dbReference>
<comment type="similarity">
    <text evidence="4">Belongs to the SUA5 family.</text>
</comment>
<dbReference type="GO" id="GO:0061710">
    <property type="term" value="F:L-threonylcarbamoyladenylate synthase"/>
    <property type="evidence" value="ECO:0007669"/>
    <property type="project" value="UniProtKB-EC"/>
</dbReference>
<dbReference type="PANTHER" id="PTHR17490">
    <property type="entry name" value="SUA5"/>
    <property type="match status" value="1"/>
</dbReference>
<evidence type="ECO:0000313" key="19">
    <source>
        <dbReference type="Proteomes" id="UP000009046"/>
    </source>
</evidence>
<dbReference type="PROSITE" id="PS51163">
    <property type="entry name" value="YRDC"/>
    <property type="match status" value="1"/>
</dbReference>
<evidence type="ECO:0000256" key="8">
    <source>
        <dbReference type="ARBA" id="ARBA00022490"/>
    </source>
</evidence>
<dbReference type="FunCoup" id="E0VJY7">
    <property type="interactions" value="338"/>
</dbReference>
<dbReference type="GO" id="GO:0000049">
    <property type="term" value="F:tRNA binding"/>
    <property type="evidence" value="ECO:0007669"/>
    <property type="project" value="TreeGrafter"/>
</dbReference>
<dbReference type="GO" id="GO:0005739">
    <property type="term" value="C:mitochondrion"/>
    <property type="evidence" value="ECO:0007669"/>
    <property type="project" value="UniProtKB-SubCell"/>
</dbReference>
<evidence type="ECO:0000256" key="13">
    <source>
        <dbReference type="ARBA" id="ARBA00048366"/>
    </source>
</evidence>
<dbReference type="Gene3D" id="3.90.870.10">
    <property type="entry name" value="DHBP synthase"/>
    <property type="match status" value="1"/>
</dbReference>
<dbReference type="EMBL" id="DS235235">
    <property type="protein sequence ID" value="EEB13693.1"/>
    <property type="molecule type" value="Genomic_DNA"/>
</dbReference>
<comment type="function">
    <text evidence="14">Cytoplasmic and mitochondrial threonylcarbamoyl-AMP synthase required for the formation of a threonylcarbamoyl group on adenosine at position 37 (t(6)A37) in tRNAs that read codons beginning with adenine. Catalyzes the conversion of L-threonine, HCO(3)(-)/CO(2) and ATP to give threonylcarbamoyl-AMP (TC-AMP) as the acyladenylate intermediate, with the release of diphosphate. Participates in t(6)A37 formation in cytoplasmic and mitochondrial tRNAs. May regulate the activity of some transporters.</text>
</comment>
<comment type="catalytic activity">
    <reaction evidence="13">
        <text>L-threonine + hydrogencarbonate + ATP = L-threonylcarbamoyladenylate + diphosphate + H2O</text>
        <dbReference type="Rhea" id="RHEA:36407"/>
        <dbReference type="ChEBI" id="CHEBI:15377"/>
        <dbReference type="ChEBI" id="CHEBI:17544"/>
        <dbReference type="ChEBI" id="CHEBI:30616"/>
        <dbReference type="ChEBI" id="CHEBI:33019"/>
        <dbReference type="ChEBI" id="CHEBI:57926"/>
        <dbReference type="ChEBI" id="CHEBI:73682"/>
        <dbReference type="EC" id="2.7.7.87"/>
    </reaction>
</comment>
<accession>E0VJY7</accession>
<evidence type="ECO:0000256" key="2">
    <source>
        <dbReference type="ARBA" id="ARBA00004202"/>
    </source>
</evidence>
<reference evidence="17" key="2">
    <citation type="submission" date="2007-04" db="EMBL/GenBank/DDBJ databases">
        <title>The genome of the human body louse.</title>
        <authorList>
            <consortium name="The Human Body Louse Genome Consortium"/>
            <person name="Kirkness E."/>
            <person name="Walenz B."/>
            <person name="Hass B."/>
            <person name="Bruggner R."/>
            <person name="Strausberg R."/>
        </authorList>
    </citation>
    <scope>NUCLEOTIDE SEQUENCE</scope>
    <source>
        <strain evidence="17">USDA</strain>
    </source>
</reference>
<dbReference type="InterPro" id="IPR017945">
    <property type="entry name" value="DHBP_synth_RibB-like_a/b_dom"/>
</dbReference>
<evidence type="ECO:0000313" key="18">
    <source>
        <dbReference type="EnsemblMetazoa" id="PHUM253540-PA"/>
    </source>
</evidence>
<keyword evidence="9" id="KW-0808">Transferase</keyword>
<dbReference type="EC" id="2.7.7.87" evidence="5"/>
<evidence type="ECO:0000256" key="7">
    <source>
        <dbReference type="ARBA" id="ARBA00022475"/>
    </source>
</evidence>
<keyword evidence="12" id="KW-0472">Membrane</keyword>
<dbReference type="SUPFAM" id="SSF55821">
    <property type="entry name" value="YrdC/RibB"/>
    <property type="match status" value="1"/>
</dbReference>
<dbReference type="GO" id="GO:0006450">
    <property type="term" value="P:regulation of translational fidelity"/>
    <property type="evidence" value="ECO:0007669"/>
    <property type="project" value="TreeGrafter"/>
</dbReference>
<evidence type="ECO:0000256" key="1">
    <source>
        <dbReference type="ARBA" id="ARBA00004173"/>
    </source>
</evidence>
<keyword evidence="11" id="KW-0496">Mitochondrion</keyword>
<dbReference type="FunFam" id="3.90.870.10:FF:000007">
    <property type="entry name" value="YrdC N6-threonylcarbamoyltransferase domain containing"/>
    <property type="match status" value="1"/>
</dbReference>
<dbReference type="KEGG" id="phu:Phum_PHUM253540"/>
<name>E0VJY7_PEDHC</name>
<dbReference type="VEuPathDB" id="VectorBase:PHUM253540"/>
<dbReference type="AlphaFoldDB" id="E0VJY7"/>
<organism>
    <name type="scientific">Pediculus humanus subsp. corporis</name>
    <name type="common">Body louse</name>
    <dbReference type="NCBI Taxonomy" id="121224"/>
    <lineage>
        <taxon>Eukaryota</taxon>
        <taxon>Metazoa</taxon>
        <taxon>Ecdysozoa</taxon>
        <taxon>Arthropoda</taxon>
        <taxon>Hexapoda</taxon>
        <taxon>Insecta</taxon>
        <taxon>Pterygota</taxon>
        <taxon>Neoptera</taxon>
        <taxon>Paraneoptera</taxon>
        <taxon>Psocodea</taxon>
        <taxon>Troctomorpha</taxon>
        <taxon>Phthiraptera</taxon>
        <taxon>Anoplura</taxon>
        <taxon>Pediculidae</taxon>
        <taxon>Pediculus</taxon>
    </lineage>
</organism>
<keyword evidence="7" id="KW-1003">Cell membrane</keyword>
<evidence type="ECO:0000256" key="12">
    <source>
        <dbReference type="ARBA" id="ARBA00023136"/>
    </source>
</evidence>
<feature type="domain" description="YrdC-like" evidence="16">
    <location>
        <begin position="24"/>
        <end position="213"/>
    </location>
</feature>
<dbReference type="GO" id="GO:0003725">
    <property type="term" value="F:double-stranded RNA binding"/>
    <property type="evidence" value="ECO:0007669"/>
    <property type="project" value="InterPro"/>
</dbReference>
<dbReference type="InterPro" id="IPR050156">
    <property type="entry name" value="TC-AMP_synthase_SUA5"/>
</dbReference>